<dbReference type="InterPro" id="IPR011251">
    <property type="entry name" value="Luciferase-like_dom"/>
</dbReference>
<proteinExistence type="predicted"/>
<dbReference type="InterPro" id="IPR050564">
    <property type="entry name" value="F420-G6PD/mer"/>
</dbReference>
<dbReference type="GO" id="GO:0016705">
    <property type="term" value="F:oxidoreductase activity, acting on paired donors, with incorporation or reduction of molecular oxygen"/>
    <property type="evidence" value="ECO:0007669"/>
    <property type="project" value="InterPro"/>
</dbReference>
<dbReference type="InterPro" id="IPR036661">
    <property type="entry name" value="Luciferase-like_sf"/>
</dbReference>
<dbReference type="Gene3D" id="3.20.20.30">
    <property type="entry name" value="Luciferase-like domain"/>
    <property type="match status" value="1"/>
</dbReference>
<reference evidence="3" key="1">
    <citation type="submission" date="2020-07" db="EMBL/GenBank/DDBJ databases">
        <title>Huge and variable diversity of episymbiotic CPR bacteria and DPANN archaea in groundwater ecosystems.</title>
        <authorList>
            <person name="He C.Y."/>
            <person name="Keren R."/>
            <person name="Whittaker M."/>
            <person name="Farag I.F."/>
            <person name="Doudna J."/>
            <person name="Cate J.H.D."/>
            <person name="Banfield J.F."/>
        </authorList>
    </citation>
    <scope>NUCLEOTIDE SEQUENCE</scope>
    <source>
        <strain evidence="3">NC_groundwater_717_Ag_S-0.2um_59_8</strain>
    </source>
</reference>
<evidence type="ECO:0000259" key="2">
    <source>
        <dbReference type="Pfam" id="PF00296"/>
    </source>
</evidence>
<evidence type="ECO:0000256" key="1">
    <source>
        <dbReference type="ARBA" id="ARBA00023002"/>
    </source>
</evidence>
<evidence type="ECO:0000313" key="3">
    <source>
        <dbReference type="EMBL" id="MBI3015054.1"/>
    </source>
</evidence>
<feature type="domain" description="Luciferase-like" evidence="2">
    <location>
        <begin position="7"/>
        <end position="286"/>
    </location>
</feature>
<evidence type="ECO:0000313" key="4">
    <source>
        <dbReference type="Proteomes" id="UP000741360"/>
    </source>
</evidence>
<dbReference type="Proteomes" id="UP000741360">
    <property type="component" value="Unassembled WGS sequence"/>
</dbReference>
<accession>A0A932M0Z5</accession>
<dbReference type="SUPFAM" id="SSF51679">
    <property type="entry name" value="Bacterial luciferase-like"/>
    <property type="match status" value="1"/>
</dbReference>
<gene>
    <name evidence="3" type="ORF">HYY65_08370</name>
</gene>
<comment type="caution">
    <text evidence="3">The sequence shown here is derived from an EMBL/GenBank/DDBJ whole genome shotgun (WGS) entry which is preliminary data.</text>
</comment>
<protein>
    <submittedName>
        <fullName evidence="3">LLM class flavin-dependent oxidoreductase</fullName>
    </submittedName>
</protein>
<keyword evidence="1" id="KW-0560">Oxidoreductase</keyword>
<sequence>MAKQRIGVTAMGGDSKAVVARIQELERMGVSAAWLTTGGAGLDGLTLFAAAAARTERILLGTCITPTWPRHPIVTASQAQVVAQLSPGRFRLGVGPSHKAGMETMFGAHFRTALANLREYLTIVKTLLREGSVDFDGEHYHAHAKIEAPVRDVPVMASALRRRSFELCGEHADGAISWVCPGHYLREVALPAMKEGARKAERDTPPLVAHVPVCVHDNLREVRAVAREQMVYYPKLPFYQQMFVDAGYPEAKEGAWSDRLLDAVVAMGKEEQVAGKLRELLAWGATEIIAMPITAGPQRDASMRRTLSCLAEVSKTL</sequence>
<dbReference type="EMBL" id="JACPSX010000161">
    <property type="protein sequence ID" value="MBI3015054.1"/>
    <property type="molecule type" value="Genomic_DNA"/>
</dbReference>
<dbReference type="Pfam" id="PF00296">
    <property type="entry name" value="Bac_luciferase"/>
    <property type="match status" value="1"/>
</dbReference>
<dbReference type="PANTHER" id="PTHR43244">
    <property type="match status" value="1"/>
</dbReference>
<organism evidence="3 4">
    <name type="scientific">Tectimicrobiota bacterium</name>
    <dbReference type="NCBI Taxonomy" id="2528274"/>
    <lineage>
        <taxon>Bacteria</taxon>
        <taxon>Pseudomonadati</taxon>
        <taxon>Nitrospinota/Tectimicrobiota group</taxon>
        <taxon>Candidatus Tectimicrobiota</taxon>
    </lineage>
</organism>
<dbReference type="PANTHER" id="PTHR43244:SF1">
    <property type="entry name" value="5,10-METHYLENETETRAHYDROMETHANOPTERIN REDUCTASE"/>
    <property type="match status" value="1"/>
</dbReference>
<name>A0A932M0Z5_UNCTE</name>
<dbReference type="AlphaFoldDB" id="A0A932M0Z5"/>